<evidence type="ECO:0000313" key="3">
    <source>
        <dbReference type="EMBL" id="MBT1697932.1"/>
    </source>
</evidence>
<comment type="similarity">
    <text evidence="1">Belongs to the AHA1 family.</text>
</comment>
<dbReference type="Proteomes" id="UP001319200">
    <property type="component" value="Unassembled WGS sequence"/>
</dbReference>
<evidence type="ECO:0000313" key="4">
    <source>
        <dbReference type="Proteomes" id="UP001319200"/>
    </source>
</evidence>
<feature type="domain" description="Activator of Hsp90 ATPase homologue 1/2-like C-terminal" evidence="2">
    <location>
        <begin position="15"/>
        <end position="141"/>
    </location>
</feature>
<accession>A0AAP2DN48</accession>
<comment type="caution">
    <text evidence="3">The sequence shown here is derived from an EMBL/GenBank/DDBJ whole genome shotgun (WGS) entry which is preliminary data.</text>
</comment>
<dbReference type="EMBL" id="JAHESF010000012">
    <property type="protein sequence ID" value="MBT1697932.1"/>
    <property type="molecule type" value="Genomic_DNA"/>
</dbReference>
<organism evidence="3 4">
    <name type="scientific">Chryseosolibacter histidini</name>
    <dbReference type="NCBI Taxonomy" id="2782349"/>
    <lineage>
        <taxon>Bacteria</taxon>
        <taxon>Pseudomonadati</taxon>
        <taxon>Bacteroidota</taxon>
        <taxon>Cytophagia</taxon>
        <taxon>Cytophagales</taxon>
        <taxon>Chryseotaleaceae</taxon>
        <taxon>Chryseosolibacter</taxon>
    </lineage>
</organism>
<dbReference type="SUPFAM" id="SSF55961">
    <property type="entry name" value="Bet v1-like"/>
    <property type="match status" value="1"/>
</dbReference>
<dbReference type="InterPro" id="IPR023393">
    <property type="entry name" value="START-like_dom_sf"/>
</dbReference>
<dbReference type="InterPro" id="IPR013538">
    <property type="entry name" value="ASHA1/2-like_C"/>
</dbReference>
<dbReference type="Gene3D" id="3.30.530.20">
    <property type="match status" value="1"/>
</dbReference>
<dbReference type="AlphaFoldDB" id="A0AAP2DN48"/>
<sequence>MSANLIAKASVNIHAPLNKVWQALTDPEMIRQYFYDTEVITDWKVGSPIVWKGEWEGKEYLEKGTILKSEPQRLLQYTYLSSFSGLEDVPENYANITYELEEDDGTITLTVRQENIADENAREQSEKNWAMLLSNLKQLLEGVEV</sequence>
<evidence type="ECO:0000259" key="2">
    <source>
        <dbReference type="Pfam" id="PF08327"/>
    </source>
</evidence>
<dbReference type="RefSeq" id="WP_254163805.1">
    <property type="nucleotide sequence ID" value="NZ_JAHESF010000012.1"/>
</dbReference>
<keyword evidence="4" id="KW-1185">Reference proteome</keyword>
<evidence type="ECO:0000256" key="1">
    <source>
        <dbReference type="ARBA" id="ARBA00006817"/>
    </source>
</evidence>
<name>A0AAP2DN48_9BACT</name>
<reference evidence="3 4" key="1">
    <citation type="submission" date="2021-05" db="EMBL/GenBank/DDBJ databases">
        <title>A Polyphasic approach of four new species of the genus Ohtaekwangia: Ohtaekwangia histidinii sp. nov., Ohtaekwangia cretensis sp. nov., Ohtaekwangia indiensis sp. nov., Ohtaekwangia reichenbachii sp. nov. from diverse environment.</title>
        <authorList>
            <person name="Octaviana S."/>
        </authorList>
    </citation>
    <scope>NUCLEOTIDE SEQUENCE [LARGE SCALE GENOMIC DNA]</scope>
    <source>
        <strain evidence="3 4">PWU4</strain>
    </source>
</reference>
<proteinExistence type="inferred from homology"/>
<protein>
    <submittedName>
        <fullName evidence="3">SRPBCC domain-containing protein</fullName>
    </submittedName>
</protein>
<gene>
    <name evidence="3" type="ORF">KK083_13650</name>
</gene>
<dbReference type="Pfam" id="PF08327">
    <property type="entry name" value="AHSA1"/>
    <property type="match status" value="1"/>
</dbReference>